<keyword evidence="4" id="KW-1185">Reference proteome</keyword>
<protein>
    <recommendedName>
        <fullName evidence="5">PE-PGRS family protein</fullName>
    </recommendedName>
</protein>
<evidence type="ECO:0008006" key="5">
    <source>
        <dbReference type="Google" id="ProtNLM"/>
    </source>
</evidence>
<keyword evidence="2" id="KW-0732">Signal</keyword>
<organism evidence="3 4">
    <name type="scientific">Mycolicibacterium phocaicum</name>
    <dbReference type="NCBI Taxonomy" id="319706"/>
    <lineage>
        <taxon>Bacteria</taxon>
        <taxon>Bacillati</taxon>
        <taxon>Actinomycetota</taxon>
        <taxon>Actinomycetes</taxon>
        <taxon>Mycobacteriales</taxon>
        <taxon>Mycobacteriaceae</taxon>
        <taxon>Mycolicibacterium</taxon>
    </lineage>
</organism>
<feature type="compositionally biased region" description="Low complexity" evidence="1">
    <location>
        <begin position="445"/>
        <end position="458"/>
    </location>
</feature>
<feature type="chain" id="PRO_5041655466" description="PE-PGRS family protein" evidence="2">
    <location>
        <begin position="22"/>
        <end position="480"/>
    </location>
</feature>
<gene>
    <name evidence="3" type="ORF">C1S79_04705</name>
</gene>
<proteinExistence type="predicted"/>
<feature type="compositionally biased region" description="Polar residues" evidence="1">
    <location>
        <begin position="425"/>
        <end position="438"/>
    </location>
</feature>
<feature type="compositionally biased region" description="Low complexity" evidence="1">
    <location>
        <begin position="302"/>
        <end position="366"/>
    </location>
</feature>
<feature type="region of interest" description="Disordered" evidence="1">
    <location>
        <begin position="302"/>
        <end position="480"/>
    </location>
</feature>
<feature type="compositionally biased region" description="Low complexity" evidence="1">
    <location>
        <begin position="466"/>
        <end position="480"/>
    </location>
</feature>
<dbReference type="EMBL" id="POTM01000014">
    <property type="protein sequence ID" value="TLH72871.1"/>
    <property type="molecule type" value="Genomic_DNA"/>
</dbReference>
<dbReference type="Proteomes" id="UP000309984">
    <property type="component" value="Unassembled WGS sequence"/>
</dbReference>
<feature type="compositionally biased region" description="Low complexity" evidence="1">
    <location>
        <begin position="387"/>
        <end position="417"/>
    </location>
</feature>
<evidence type="ECO:0000256" key="2">
    <source>
        <dbReference type="SAM" id="SignalP"/>
    </source>
</evidence>
<comment type="caution">
    <text evidence="3">The sequence shown here is derived from an EMBL/GenBank/DDBJ whole genome shotgun (WGS) entry which is preliminary data.</text>
</comment>
<dbReference type="AlphaFoldDB" id="A0AA94UIS9"/>
<reference evidence="3 4" key="1">
    <citation type="submission" date="2018-01" db="EMBL/GenBank/DDBJ databases">
        <title>Comparative genomics of Mycobacterium mucogenicum and Mycobacterium neoaurum clade members emphasizing tRNA and non-coding RNA.</title>
        <authorList>
            <person name="Behra P.R.K."/>
            <person name="Pettersson B.M.F."/>
            <person name="Das S."/>
            <person name="Dasgupta S."/>
            <person name="Kirsebom L.A."/>
        </authorList>
    </citation>
    <scope>NUCLEOTIDE SEQUENCE [LARGE SCALE GENOMIC DNA]</scope>
    <source>
        <strain evidence="3 4">DSM 45104</strain>
    </source>
</reference>
<accession>A0AA94UIS9</accession>
<sequence>MPSGVALIGASAIALSPIVVAPQQVHLPAVPVSSLATTLTASVNPISEWAKVLTTSFNNISALGQQVWADPAPILKQIIANQIGYANITAAALGAAGNGFVTAVKALPPAFQQAAQEMAAGHIDWGLNTAFQAVLNLVVQPGFALIGSGVLDIPGKVMQNITNVVKLAPTLLVSVGLSLLGTVSGVERAFGDTAQAVYDGVRSGNLGAAVNAIVNAPAVLTNTFLNGYAPMLLPGILTPTGIGIPGLVATVIGLRNVIAQALGAPVPVAAKVADVGPAALPSAAVSAATVTLGAEKVTTPDTAKVAATETTPTKATPAEPAATAPAATKPDAGEPASTSSETPSTATETKPDSGTTAGSTTPSGGTDMTSGTKTGTPGAAGESTKPSGSNGSETGSGGTTTPNGGTSSGTKTGTPGKTGDGLTKAINSAGENLKSSLNKFGAGLKSGFGKPAKPSKSGSGSGGSSVGASGAGANSAGGSK</sequence>
<evidence type="ECO:0000313" key="3">
    <source>
        <dbReference type="EMBL" id="TLH72871.1"/>
    </source>
</evidence>
<feature type="signal peptide" evidence="2">
    <location>
        <begin position="1"/>
        <end position="21"/>
    </location>
</feature>
<evidence type="ECO:0000313" key="4">
    <source>
        <dbReference type="Proteomes" id="UP000309984"/>
    </source>
</evidence>
<evidence type="ECO:0000256" key="1">
    <source>
        <dbReference type="SAM" id="MobiDB-lite"/>
    </source>
</evidence>
<name>A0AA94UIS9_9MYCO</name>